<dbReference type="Proteomes" id="UP000828390">
    <property type="component" value="Unassembled WGS sequence"/>
</dbReference>
<sequence>MTELKSDAITSERQYTALQRNRKSIGRRQIKNSDWFEEYFSTLTPSIEKRHRTHHEYKRLFFKPEEVAGLQICQNCNAETIKNVRK</sequence>
<reference evidence="1" key="2">
    <citation type="submission" date="2020-11" db="EMBL/GenBank/DDBJ databases">
        <authorList>
            <person name="McCartney M.A."/>
            <person name="Auch B."/>
            <person name="Kono T."/>
            <person name="Mallez S."/>
            <person name="Becker A."/>
            <person name="Gohl D.M."/>
            <person name="Silverstein K.A.T."/>
            <person name="Koren S."/>
            <person name="Bechman K.B."/>
            <person name="Herman A."/>
            <person name="Abrahante J.E."/>
            <person name="Garbe J."/>
        </authorList>
    </citation>
    <scope>NUCLEOTIDE SEQUENCE</scope>
    <source>
        <strain evidence="1">Duluth1</strain>
        <tissue evidence="1">Whole animal</tissue>
    </source>
</reference>
<proteinExistence type="predicted"/>
<protein>
    <submittedName>
        <fullName evidence="1">Uncharacterized protein</fullName>
    </submittedName>
</protein>
<evidence type="ECO:0000313" key="1">
    <source>
        <dbReference type="EMBL" id="KAH3801862.1"/>
    </source>
</evidence>
<dbReference type="EMBL" id="JAIWYP010000007">
    <property type="protein sequence ID" value="KAH3801862.1"/>
    <property type="molecule type" value="Genomic_DNA"/>
</dbReference>
<evidence type="ECO:0000313" key="2">
    <source>
        <dbReference type="Proteomes" id="UP000828390"/>
    </source>
</evidence>
<dbReference type="AlphaFoldDB" id="A0A9D4JBG1"/>
<reference evidence="1" key="1">
    <citation type="journal article" date="2019" name="bioRxiv">
        <title>The Genome of the Zebra Mussel, Dreissena polymorpha: A Resource for Invasive Species Research.</title>
        <authorList>
            <person name="McCartney M.A."/>
            <person name="Auch B."/>
            <person name="Kono T."/>
            <person name="Mallez S."/>
            <person name="Zhang Y."/>
            <person name="Obille A."/>
            <person name="Becker A."/>
            <person name="Abrahante J.E."/>
            <person name="Garbe J."/>
            <person name="Badalamenti J.P."/>
            <person name="Herman A."/>
            <person name="Mangelson H."/>
            <person name="Liachko I."/>
            <person name="Sullivan S."/>
            <person name="Sone E.D."/>
            <person name="Koren S."/>
            <person name="Silverstein K.A.T."/>
            <person name="Beckman K.B."/>
            <person name="Gohl D.M."/>
        </authorList>
    </citation>
    <scope>NUCLEOTIDE SEQUENCE</scope>
    <source>
        <strain evidence="1">Duluth1</strain>
        <tissue evidence="1">Whole animal</tissue>
    </source>
</reference>
<gene>
    <name evidence="1" type="ORF">DPMN_155524</name>
</gene>
<keyword evidence="2" id="KW-1185">Reference proteome</keyword>
<name>A0A9D4JBG1_DREPO</name>
<organism evidence="1 2">
    <name type="scientific">Dreissena polymorpha</name>
    <name type="common">Zebra mussel</name>
    <name type="synonym">Mytilus polymorpha</name>
    <dbReference type="NCBI Taxonomy" id="45954"/>
    <lineage>
        <taxon>Eukaryota</taxon>
        <taxon>Metazoa</taxon>
        <taxon>Spiralia</taxon>
        <taxon>Lophotrochozoa</taxon>
        <taxon>Mollusca</taxon>
        <taxon>Bivalvia</taxon>
        <taxon>Autobranchia</taxon>
        <taxon>Heteroconchia</taxon>
        <taxon>Euheterodonta</taxon>
        <taxon>Imparidentia</taxon>
        <taxon>Neoheterodontei</taxon>
        <taxon>Myida</taxon>
        <taxon>Dreissenoidea</taxon>
        <taxon>Dreissenidae</taxon>
        <taxon>Dreissena</taxon>
    </lineage>
</organism>
<comment type="caution">
    <text evidence="1">The sequence shown here is derived from an EMBL/GenBank/DDBJ whole genome shotgun (WGS) entry which is preliminary data.</text>
</comment>
<accession>A0A9D4JBG1</accession>